<evidence type="ECO:0000256" key="1">
    <source>
        <dbReference type="ARBA" id="ARBA00004196"/>
    </source>
</evidence>
<feature type="domain" description="Periplasmic binding protein" evidence="10">
    <location>
        <begin position="28"/>
        <end position="299"/>
    </location>
</feature>
<gene>
    <name evidence="11" type="ORF">MOZ60_05275</name>
</gene>
<keyword evidence="5" id="KW-0732">Signal</keyword>
<protein>
    <recommendedName>
        <fullName evidence="9">D-galactose/methyl-galactoside binding periplasmic protein MglB</fullName>
    </recommendedName>
</protein>
<evidence type="ECO:0000256" key="4">
    <source>
        <dbReference type="ARBA" id="ARBA00022723"/>
    </source>
</evidence>
<evidence type="ECO:0000256" key="9">
    <source>
        <dbReference type="ARBA" id="ARBA00034344"/>
    </source>
</evidence>
<comment type="subunit">
    <text evidence="8">The ABC transporter complex is composed of one ATP-binding protein (MglA), two transmembrane proteins (MglC) and a solute-binding protein (MglB).</text>
</comment>
<evidence type="ECO:0000313" key="11">
    <source>
        <dbReference type="EMBL" id="MDX8419505.1"/>
    </source>
</evidence>
<dbReference type="RefSeq" id="WP_370595909.1">
    <property type="nucleotide sequence ID" value="NZ_JALBUR010000009.1"/>
</dbReference>
<dbReference type="GO" id="GO:0030246">
    <property type="term" value="F:carbohydrate binding"/>
    <property type="evidence" value="ECO:0007669"/>
    <property type="project" value="InterPro"/>
</dbReference>
<dbReference type="InterPro" id="IPR044085">
    <property type="entry name" value="MglB-like_PBP1"/>
</dbReference>
<comment type="subcellular location">
    <subcellularLocation>
        <location evidence="1">Cell envelope</location>
    </subcellularLocation>
</comment>
<dbReference type="PROSITE" id="PS51257">
    <property type="entry name" value="PROKAR_LIPOPROTEIN"/>
    <property type="match status" value="1"/>
</dbReference>
<dbReference type="PANTHER" id="PTHR30036:SF2">
    <property type="entry name" value="D-GALACTOSE_METHYL-GALACTOSIDE BINDING PERIPLASMIC PROTEIN MGLB"/>
    <property type="match status" value="1"/>
</dbReference>
<dbReference type="AlphaFoldDB" id="A0AB35U800"/>
<dbReference type="Proteomes" id="UP001286174">
    <property type="component" value="Unassembled WGS sequence"/>
</dbReference>
<keyword evidence="4" id="KW-0479">Metal-binding</keyword>
<sequence>MKNITILCALAIALSGCRAMPPKKNFSIGVAVYDSNDVFVSSICDTLQKEASNDGIHVSVADAARSQLNENEQVSDLIADGADILCINLVDRSATSTIINAAIDKNIPVIFFNRQPVESDLNRWEKLYYVGADAQESGRLQGQIAASWLRSHPEADRSHDGIIQYYILEGEPGHQDTIIRSETSVDTLSEAGISLEKTGYAICDWQKEKAQEQTASLIENGTYFELLICNNDEMAAGAVQAYQDAGIPEDQRPAIVGVDGTDEGISLVRSGEIIGTVYNNYKDQAEMIYRLADALMNHKNLQEFNLQNGHSYFSSYQKMTSDNVSSFGNQ</sequence>
<keyword evidence="2" id="KW-0813">Transport</keyword>
<dbReference type="EMBL" id="JALBUR010000009">
    <property type="protein sequence ID" value="MDX8419505.1"/>
    <property type="molecule type" value="Genomic_DNA"/>
</dbReference>
<dbReference type="InterPro" id="IPR050555">
    <property type="entry name" value="Bact_Solute-Bind_Prot2"/>
</dbReference>
<dbReference type="PANTHER" id="PTHR30036">
    <property type="entry name" value="D-XYLOSE-BINDING PERIPLASMIC PROTEIN"/>
    <property type="match status" value="1"/>
</dbReference>
<dbReference type="GO" id="GO:0030288">
    <property type="term" value="C:outer membrane-bounded periplasmic space"/>
    <property type="evidence" value="ECO:0007669"/>
    <property type="project" value="TreeGrafter"/>
</dbReference>
<dbReference type="Pfam" id="PF13407">
    <property type="entry name" value="Peripla_BP_4"/>
    <property type="match status" value="1"/>
</dbReference>
<keyword evidence="12" id="KW-1185">Reference proteome</keyword>
<keyword evidence="3" id="KW-0762">Sugar transport</keyword>
<name>A0AB35U800_9FIRM</name>
<evidence type="ECO:0000256" key="8">
    <source>
        <dbReference type="ARBA" id="ARBA00034323"/>
    </source>
</evidence>
<evidence type="ECO:0000256" key="7">
    <source>
        <dbReference type="ARBA" id="ARBA00022837"/>
    </source>
</evidence>
<dbReference type="InterPro" id="IPR025997">
    <property type="entry name" value="SBP_2_dom"/>
</dbReference>
<evidence type="ECO:0000256" key="5">
    <source>
        <dbReference type="ARBA" id="ARBA00022729"/>
    </source>
</evidence>
<keyword evidence="6" id="KW-0574">Periplasm</keyword>
<dbReference type="GO" id="GO:0046872">
    <property type="term" value="F:metal ion binding"/>
    <property type="evidence" value="ECO:0007669"/>
    <property type="project" value="UniProtKB-KW"/>
</dbReference>
<evidence type="ECO:0000259" key="10">
    <source>
        <dbReference type="Pfam" id="PF13407"/>
    </source>
</evidence>
<dbReference type="InterPro" id="IPR028082">
    <property type="entry name" value="Peripla_BP_I"/>
</dbReference>
<keyword evidence="7" id="KW-0106">Calcium</keyword>
<accession>A0AB35U800</accession>
<comment type="caution">
    <text evidence="11">The sequence shown here is derived from an EMBL/GenBank/DDBJ whole genome shotgun (WGS) entry which is preliminary data.</text>
</comment>
<evidence type="ECO:0000256" key="6">
    <source>
        <dbReference type="ARBA" id="ARBA00022764"/>
    </source>
</evidence>
<dbReference type="Gene3D" id="3.40.50.2300">
    <property type="match status" value="2"/>
</dbReference>
<reference evidence="11 12" key="1">
    <citation type="submission" date="2022-03" db="EMBL/GenBank/DDBJ databases">
        <title>Novel taxa within the pig intestine.</title>
        <authorList>
            <person name="Wylensek D."/>
            <person name="Bishof K."/>
            <person name="Afrizal A."/>
            <person name="Clavel T."/>
        </authorList>
    </citation>
    <scope>NUCLEOTIDE SEQUENCE [LARGE SCALE GENOMIC DNA]</scope>
    <source>
        <strain evidence="11 12">CLA-KB-P133</strain>
    </source>
</reference>
<dbReference type="CDD" id="cd01539">
    <property type="entry name" value="PBP1_GGBP"/>
    <property type="match status" value="1"/>
</dbReference>
<evidence type="ECO:0000313" key="12">
    <source>
        <dbReference type="Proteomes" id="UP001286174"/>
    </source>
</evidence>
<organism evidence="11 12">
    <name type="scientific">Grylomicrobium aquisgranensis</name>
    <dbReference type="NCBI Taxonomy" id="2926318"/>
    <lineage>
        <taxon>Bacteria</taxon>
        <taxon>Bacillati</taxon>
        <taxon>Bacillota</taxon>
        <taxon>Erysipelotrichia</taxon>
        <taxon>Erysipelotrichales</taxon>
        <taxon>Erysipelotrichaceae</taxon>
        <taxon>Grylomicrobium</taxon>
    </lineage>
</organism>
<evidence type="ECO:0000256" key="2">
    <source>
        <dbReference type="ARBA" id="ARBA00022448"/>
    </source>
</evidence>
<dbReference type="SUPFAM" id="SSF53822">
    <property type="entry name" value="Periplasmic binding protein-like I"/>
    <property type="match status" value="1"/>
</dbReference>
<proteinExistence type="predicted"/>
<evidence type="ECO:0000256" key="3">
    <source>
        <dbReference type="ARBA" id="ARBA00022597"/>
    </source>
</evidence>